<dbReference type="EMBL" id="CP034345">
    <property type="protein sequence ID" value="QGX94422.1"/>
    <property type="molecule type" value="Genomic_DNA"/>
</dbReference>
<keyword evidence="2" id="KW-1185">Reference proteome</keyword>
<protein>
    <recommendedName>
        <fullName evidence="3">Recombinase RecA</fullName>
    </recommendedName>
</protein>
<sequence length="220" mass="23862">MAEGDAQSEGYPLCDVLPLDVDALDPGMNVLVSGPAMSGKRDLVFDLLAPSEPTDPIVVMTTDDPAPRIHAEFEDRGVRIAPETFRVVDASGAPGDDDPTVHRVNSPADLTGMGVAFTEAVEEVDSPPRLRLGFVSISTLLQYVDAERAFSFLHVLSRRTSAAGYLGVYSLDPTTHEDRFVNVVTSIFDAAIELREEDGTREIRVRGLPGVAAEWTEFPY</sequence>
<dbReference type="OrthoDB" id="109251at2157"/>
<dbReference type="Proteomes" id="UP000428325">
    <property type="component" value="Chromosome"/>
</dbReference>
<dbReference type="GeneID" id="43369119"/>
<dbReference type="Gene3D" id="3.40.50.300">
    <property type="entry name" value="P-loop containing nucleotide triphosphate hydrolases"/>
    <property type="match status" value="1"/>
</dbReference>
<organism evidence="1 2">
    <name type="scientific">Haloplanus rallus</name>
    <dbReference type="NCBI Taxonomy" id="1816183"/>
    <lineage>
        <taxon>Archaea</taxon>
        <taxon>Methanobacteriati</taxon>
        <taxon>Methanobacteriota</taxon>
        <taxon>Stenosarchaea group</taxon>
        <taxon>Halobacteria</taxon>
        <taxon>Halobacteriales</taxon>
        <taxon>Haloferacaceae</taxon>
        <taxon>Haloplanus</taxon>
    </lineage>
</organism>
<evidence type="ECO:0000313" key="2">
    <source>
        <dbReference type="Proteomes" id="UP000428325"/>
    </source>
</evidence>
<dbReference type="Pfam" id="PF24336">
    <property type="entry name" value="DUF7504"/>
    <property type="match status" value="1"/>
</dbReference>
<reference evidence="1 2" key="1">
    <citation type="submission" date="2018-12" db="EMBL/GenBank/DDBJ databases">
        <title>Complete genome sequence of Haloplanus rallus MBLA0036.</title>
        <authorList>
            <person name="Nam Y.-d."/>
            <person name="Kang J."/>
            <person name="Chung W.-H."/>
            <person name="Park Y.S."/>
        </authorList>
    </citation>
    <scope>NUCLEOTIDE SEQUENCE [LARGE SCALE GENOMIC DNA]</scope>
    <source>
        <strain evidence="1 2">MBLA0036</strain>
    </source>
</reference>
<dbReference type="InterPro" id="IPR027417">
    <property type="entry name" value="P-loop_NTPase"/>
</dbReference>
<dbReference type="KEGG" id="hra:EI982_06270"/>
<dbReference type="AlphaFoldDB" id="A0A6B9F4X4"/>
<evidence type="ECO:0000313" key="1">
    <source>
        <dbReference type="EMBL" id="QGX94422.1"/>
    </source>
</evidence>
<accession>A0A6B9F4X4</accession>
<dbReference type="RefSeq" id="WP_157688656.1">
    <property type="nucleotide sequence ID" value="NZ_CP034345.1"/>
</dbReference>
<evidence type="ECO:0008006" key="3">
    <source>
        <dbReference type="Google" id="ProtNLM"/>
    </source>
</evidence>
<name>A0A6B9F4X4_9EURY</name>
<proteinExistence type="predicted"/>
<gene>
    <name evidence="1" type="ORF">EI982_06270</name>
</gene>
<dbReference type="InterPro" id="IPR055927">
    <property type="entry name" value="DUF7504"/>
</dbReference>